<feature type="compositionally biased region" description="Basic residues" evidence="1">
    <location>
        <begin position="245"/>
        <end position="256"/>
    </location>
</feature>
<dbReference type="AlphaFoldDB" id="A0A5K1K2P9"/>
<feature type="compositionally biased region" description="Basic and acidic residues" evidence="1">
    <location>
        <begin position="207"/>
        <end position="223"/>
    </location>
</feature>
<feature type="region of interest" description="Disordered" evidence="1">
    <location>
        <begin position="1"/>
        <end position="40"/>
    </location>
</feature>
<accession>A0A5K1K2P9</accession>
<protein>
    <submittedName>
        <fullName evidence="2">N/A</fullName>
    </submittedName>
</protein>
<organism evidence="2">
    <name type="scientific">Ganoderma boninense</name>
    <dbReference type="NCBI Taxonomy" id="34458"/>
    <lineage>
        <taxon>Eukaryota</taxon>
        <taxon>Fungi</taxon>
        <taxon>Dikarya</taxon>
        <taxon>Basidiomycota</taxon>
        <taxon>Agaricomycotina</taxon>
        <taxon>Agaricomycetes</taxon>
        <taxon>Polyporales</taxon>
        <taxon>Polyporaceae</taxon>
        <taxon>Ganoderma</taxon>
    </lineage>
</organism>
<reference evidence="2" key="1">
    <citation type="submission" date="2019-10" db="EMBL/GenBank/DDBJ databases">
        <authorList>
            <person name="Nor Muhammad N."/>
        </authorList>
    </citation>
    <scope>NUCLEOTIDE SEQUENCE</scope>
</reference>
<gene>
    <name evidence="2" type="primary">I1S1X8</name>
</gene>
<dbReference type="EMBL" id="LR727884">
    <property type="protein sequence ID" value="VWO99767.1"/>
    <property type="molecule type" value="Genomic_DNA"/>
</dbReference>
<proteinExistence type="predicted"/>
<feature type="compositionally biased region" description="Basic and acidic residues" evidence="1">
    <location>
        <begin position="295"/>
        <end position="310"/>
    </location>
</feature>
<evidence type="ECO:0000256" key="1">
    <source>
        <dbReference type="SAM" id="MobiDB-lite"/>
    </source>
</evidence>
<feature type="region of interest" description="Disordered" evidence="1">
    <location>
        <begin position="60"/>
        <end position="99"/>
    </location>
</feature>
<name>A0A5K1K2P9_9APHY</name>
<feature type="region of interest" description="Disordered" evidence="1">
    <location>
        <begin position="183"/>
        <end position="268"/>
    </location>
</feature>
<feature type="compositionally biased region" description="Basic and acidic residues" evidence="1">
    <location>
        <begin position="82"/>
        <end position="94"/>
    </location>
</feature>
<evidence type="ECO:0000313" key="2">
    <source>
        <dbReference type="EMBL" id="VWO99767.1"/>
    </source>
</evidence>
<sequence>MIPKHSNPFALPNSTVVVSRSALRDSDDEEEPTQTDPEHAQMLARLENILKRSIEDVLPSAVPVGSQRDEDASRKKKRRKVDKQQTEGAEQKLEDDQEGAVSFRLFSGSTQPKPILLAPKIKPWIAPKGPALEDTAEEAGCRASRARSIAVDYAWIMNESTKLDVSPLSRSKTVAQLQADTSHANAPLLLLERTKSTPPKPPRIAKSHPDAAIEPSPHAHDISESCCPIVKVRESSTENENGKAERRKRRRSKIHQKSPIQATFWRSPPGLGGKALGYAWGYAGSHPLEPGESPHYTRDTMKKAEYEEEA</sequence>
<feature type="region of interest" description="Disordered" evidence="1">
    <location>
        <begin position="284"/>
        <end position="310"/>
    </location>
</feature>
<feature type="compositionally biased region" description="Basic and acidic residues" evidence="1">
    <location>
        <begin position="231"/>
        <end position="244"/>
    </location>
</feature>